<gene>
    <name evidence="2" type="ORF">BON30_29270</name>
</gene>
<organism evidence="2 3">
    <name type="scientific">Cystobacter ferrugineus</name>
    <dbReference type="NCBI Taxonomy" id="83449"/>
    <lineage>
        <taxon>Bacteria</taxon>
        <taxon>Pseudomonadati</taxon>
        <taxon>Myxococcota</taxon>
        <taxon>Myxococcia</taxon>
        <taxon>Myxococcales</taxon>
        <taxon>Cystobacterineae</taxon>
        <taxon>Archangiaceae</taxon>
        <taxon>Cystobacter</taxon>
    </lineage>
</organism>
<protein>
    <submittedName>
        <fullName evidence="2">Uncharacterized protein</fullName>
    </submittedName>
</protein>
<dbReference type="Proteomes" id="UP000182229">
    <property type="component" value="Unassembled WGS sequence"/>
</dbReference>
<keyword evidence="3" id="KW-1185">Reference proteome</keyword>
<dbReference type="AlphaFoldDB" id="A0A1L9B556"/>
<evidence type="ECO:0000313" key="3">
    <source>
        <dbReference type="Proteomes" id="UP000182229"/>
    </source>
</evidence>
<dbReference type="EMBL" id="MPIN01000008">
    <property type="protein sequence ID" value="OJH37381.1"/>
    <property type="molecule type" value="Genomic_DNA"/>
</dbReference>
<accession>A0A1L9B556</accession>
<feature type="region of interest" description="Disordered" evidence="1">
    <location>
        <begin position="249"/>
        <end position="319"/>
    </location>
</feature>
<dbReference type="InterPro" id="IPR032871">
    <property type="entry name" value="AHH_dom_containing"/>
</dbReference>
<reference evidence="3" key="1">
    <citation type="submission" date="2016-11" db="EMBL/GenBank/DDBJ databases">
        <authorList>
            <person name="Shukria A."/>
            <person name="Stevens D.C."/>
        </authorList>
    </citation>
    <scope>NUCLEOTIDE SEQUENCE [LARGE SCALE GENOMIC DNA]</scope>
    <source>
        <strain evidence="3">Cbfe23</strain>
    </source>
</reference>
<dbReference type="STRING" id="83449.BON30_29270"/>
<proteinExistence type="predicted"/>
<name>A0A1L9B556_9BACT</name>
<evidence type="ECO:0000256" key="1">
    <source>
        <dbReference type="SAM" id="MobiDB-lite"/>
    </source>
</evidence>
<feature type="compositionally biased region" description="Polar residues" evidence="1">
    <location>
        <begin position="266"/>
        <end position="276"/>
    </location>
</feature>
<feature type="region of interest" description="Disordered" evidence="1">
    <location>
        <begin position="1"/>
        <end position="73"/>
    </location>
</feature>
<feature type="compositionally biased region" description="Basic and acidic residues" evidence="1">
    <location>
        <begin position="277"/>
        <end position="293"/>
    </location>
</feature>
<reference evidence="2 3" key="2">
    <citation type="submission" date="2016-12" db="EMBL/GenBank/DDBJ databases">
        <title>Draft Genome Sequence of Cystobacter ferrugineus Strain Cbfe23.</title>
        <authorList>
            <person name="Akbar S."/>
            <person name="Dowd S.E."/>
            <person name="Stevens D.C."/>
        </authorList>
    </citation>
    <scope>NUCLEOTIDE SEQUENCE [LARGE SCALE GENOMIC DNA]</scope>
    <source>
        <strain evidence="2 3">Cbfe23</strain>
    </source>
</reference>
<sequence>MAEAQRRAFEQYKEKADIARQAKAKAQEARQLADKSPGEEKLESAATKAEDKAGTKEKERHLAKLTTKDSHQPGEDNGCVTRCIWVYRKPPDFRPRCLFSGHNHKENAIKYHIANDRSWYNPRFEHGRARRRLEAQAKVINLNRKANKNNPILTPGAWDMALSGANFWSSSTKPWSHEAHHIIPTDVLYQSFKEDMGLLQQLKYNINKGINIIILPTQREYGRIYLLPAHTNSHPGFSKKVKKRINSVRSGAGEEQGKTEGHPNMSEAQNKPWKSQLEQHSKQLRKELRKEGIRLGLTPEASNTLDDVWSPKASSAAAS</sequence>
<evidence type="ECO:0000313" key="2">
    <source>
        <dbReference type="EMBL" id="OJH37381.1"/>
    </source>
</evidence>
<dbReference type="Pfam" id="PF14412">
    <property type="entry name" value="AHH"/>
    <property type="match status" value="1"/>
</dbReference>
<comment type="caution">
    <text evidence="2">The sequence shown here is derived from an EMBL/GenBank/DDBJ whole genome shotgun (WGS) entry which is preliminary data.</text>
</comment>